<dbReference type="STRING" id="554155.C5FIR5"/>
<dbReference type="PIRSF" id="PIRSF017617">
    <property type="entry name" value="Thr_aldolase"/>
    <property type="match status" value="1"/>
</dbReference>
<dbReference type="InterPro" id="IPR015424">
    <property type="entry name" value="PyrdxlP-dep_Trfase"/>
</dbReference>
<feature type="modified residue" description="N6-(pyridoxal phosphate)lysine" evidence="5">
    <location>
        <position position="230"/>
    </location>
</feature>
<evidence type="ECO:0000313" key="8">
    <source>
        <dbReference type="Proteomes" id="UP000002035"/>
    </source>
</evidence>
<dbReference type="NCBIfam" id="NF041359">
    <property type="entry name" value="GntG_guanitoxin"/>
    <property type="match status" value="1"/>
</dbReference>
<dbReference type="InterPro" id="IPR023603">
    <property type="entry name" value="Low_specificity_L-TA-like"/>
</dbReference>
<keyword evidence="3" id="KW-0663">Pyridoxal phosphate</keyword>
<dbReference type="GO" id="GO:0008732">
    <property type="term" value="F:L-allo-threonine aldolase activity"/>
    <property type="evidence" value="ECO:0007669"/>
    <property type="project" value="TreeGrafter"/>
</dbReference>
<evidence type="ECO:0000256" key="3">
    <source>
        <dbReference type="ARBA" id="ARBA00022898"/>
    </source>
</evidence>
<keyword evidence="8" id="KW-1185">Reference proteome</keyword>
<evidence type="ECO:0000313" key="7">
    <source>
        <dbReference type="EMBL" id="EEQ29156.1"/>
    </source>
</evidence>
<dbReference type="PANTHER" id="PTHR48097">
    <property type="entry name" value="L-THREONINE ALDOLASE-RELATED"/>
    <property type="match status" value="1"/>
</dbReference>
<evidence type="ECO:0000256" key="5">
    <source>
        <dbReference type="PIRSR" id="PIRSR017617-1"/>
    </source>
</evidence>
<dbReference type="GO" id="GO:0006545">
    <property type="term" value="P:glycine biosynthetic process"/>
    <property type="evidence" value="ECO:0007669"/>
    <property type="project" value="TreeGrafter"/>
</dbReference>
<dbReference type="SUPFAM" id="SSF53383">
    <property type="entry name" value="PLP-dependent transferases"/>
    <property type="match status" value="1"/>
</dbReference>
<name>C5FIR5_ARTOC</name>
<gene>
    <name evidence="7" type="ORF">MCYG_01975</name>
</gene>
<sequence>MAPSGISTPRISTQKSCPSESAWSRPAAAAYDFRSDYVTVPTFPMLQSIMNTTLRDDVMMEDPTTNEFQEFMANLTGKEEALFMLSGTMGNQVALRAALKAPPYSILADERSHAIRMEVGGAATLCGALIIGIRPSNGHHLVLDDIRRHATLTSGLYGCPTRVISLENTLSGTIMPLKDVQEISTWARSQPEPIHMHLDGARLWEADAAAAGSLQQYCKEFDSVTLCLTKGLGAPIGSVVLGSSEFIERARMVRKLLGGGIRAAGVLTAPAKVAVEQIFLGGRLRAAQDIAKSLAATWTLLGGRLTNPTETNMVWLDLNDPEVDQARFFALAKAKGLKVMEGMLAGRLVVHYQICLDAVSRLRGVMEEVLSGKGIQGPGSSK</sequence>
<dbReference type="GeneID" id="9229093"/>
<dbReference type="OrthoDB" id="10261951at2759"/>
<proteinExistence type="inferred from homology"/>
<evidence type="ECO:0000256" key="4">
    <source>
        <dbReference type="ARBA" id="ARBA00023239"/>
    </source>
</evidence>
<dbReference type="HOGENOM" id="CLU_029381_1_0_1"/>
<dbReference type="AlphaFoldDB" id="C5FIR5"/>
<evidence type="ECO:0000256" key="2">
    <source>
        <dbReference type="ARBA" id="ARBA00006966"/>
    </source>
</evidence>
<feature type="domain" description="Aromatic amino acid beta-eliminating lyase/threonine aldolase" evidence="6">
    <location>
        <begin position="32"/>
        <end position="319"/>
    </location>
</feature>
<dbReference type="InterPro" id="IPR015422">
    <property type="entry name" value="PyrdxlP-dep_Trfase_small"/>
</dbReference>
<comment type="cofactor">
    <cofactor evidence="1">
        <name>pyridoxal 5'-phosphate</name>
        <dbReference type="ChEBI" id="CHEBI:597326"/>
    </cofactor>
</comment>
<evidence type="ECO:0000259" key="6">
    <source>
        <dbReference type="Pfam" id="PF01212"/>
    </source>
</evidence>
<dbReference type="GO" id="GO:0006567">
    <property type="term" value="P:L-threonine catabolic process"/>
    <property type="evidence" value="ECO:0007669"/>
    <property type="project" value="TreeGrafter"/>
</dbReference>
<organism evidence="7 8">
    <name type="scientific">Arthroderma otae (strain ATCC MYA-4605 / CBS 113480)</name>
    <name type="common">Microsporum canis</name>
    <dbReference type="NCBI Taxonomy" id="554155"/>
    <lineage>
        <taxon>Eukaryota</taxon>
        <taxon>Fungi</taxon>
        <taxon>Dikarya</taxon>
        <taxon>Ascomycota</taxon>
        <taxon>Pezizomycotina</taxon>
        <taxon>Eurotiomycetes</taxon>
        <taxon>Eurotiomycetidae</taxon>
        <taxon>Onygenales</taxon>
        <taxon>Arthrodermataceae</taxon>
        <taxon>Microsporum</taxon>
    </lineage>
</organism>
<dbReference type="PANTHER" id="PTHR48097:SF9">
    <property type="entry name" value="L-THREONINE ALDOLASE"/>
    <property type="match status" value="1"/>
</dbReference>
<accession>C5FIR5</accession>
<dbReference type="Pfam" id="PF01212">
    <property type="entry name" value="Beta_elim_lyase"/>
    <property type="match status" value="1"/>
</dbReference>
<dbReference type="VEuPathDB" id="FungiDB:MCYG_01975"/>
<dbReference type="Proteomes" id="UP000002035">
    <property type="component" value="Unassembled WGS sequence"/>
</dbReference>
<dbReference type="RefSeq" id="XP_002849041.1">
    <property type="nucleotide sequence ID" value="XM_002848995.1"/>
</dbReference>
<reference evidence="8" key="1">
    <citation type="journal article" date="2012" name="MBio">
        <title>Comparative genome analysis of Trichophyton rubrum and related dermatophytes reveals candidate genes involved in infection.</title>
        <authorList>
            <person name="Martinez D.A."/>
            <person name="Oliver B.G."/>
            <person name="Graeser Y."/>
            <person name="Goldberg J.M."/>
            <person name="Li W."/>
            <person name="Martinez-Rossi N.M."/>
            <person name="Monod M."/>
            <person name="Shelest E."/>
            <person name="Barton R.C."/>
            <person name="Birch E."/>
            <person name="Brakhage A.A."/>
            <person name="Chen Z."/>
            <person name="Gurr S.J."/>
            <person name="Heiman D."/>
            <person name="Heitman J."/>
            <person name="Kosti I."/>
            <person name="Rossi A."/>
            <person name="Saif S."/>
            <person name="Samalova M."/>
            <person name="Saunders C.W."/>
            <person name="Shea T."/>
            <person name="Summerbell R.C."/>
            <person name="Xu J."/>
            <person name="Young S."/>
            <person name="Zeng Q."/>
            <person name="Birren B.W."/>
            <person name="Cuomo C.A."/>
            <person name="White T.C."/>
        </authorList>
    </citation>
    <scope>NUCLEOTIDE SEQUENCE [LARGE SCALE GENOMIC DNA]</scope>
    <source>
        <strain evidence="8">ATCC MYA-4605 / CBS 113480</strain>
    </source>
</reference>
<protein>
    <submittedName>
        <fullName evidence="7">L-allo-threonine aldolase</fullName>
    </submittedName>
</protein>
<evidence type="ECO:0000256" key="1">
    <source>
        <dbReference type="ARBA" id="ARBA00001933"/>
    </source>
</evidence>
<dbReference type="EMBL" id="DS995702">
    <property type="protein sequence ID" value="EEQ29156.1"/>
    <property type="molecule type" value="Genomic_DNA"/>
</dbReference>
<keyword evidence="4" id="KW-0456">Lyase</keyword>
<dbReference type="GO" id="GO:0005829">
    <property type="term" value="C:cytosol"/>
    <property type="evidence" value="ECO:0007669"/>
    <property type="project" value="TreeGrafter"/>
</dbReference>
<dbReference type="Gene3D" id="3.40.640.10">
    <property type="entry name" value="Type I PLP-dependent aspartate aminotransferase-like (Major domain)"/>
    <property type="match status" value="1"/>
</dbReference>
<dbReference type="InterPro" id="IPR015421">
    <property type="entry name" value="PyrdxlP-dep_Trfase_major"/>
</dbReference>
<dbReference type="OMA" id="GATICRI"/>
<dbReference type="InterPro" id="IPR001597">
    <property type="entry name" value="ArAA_b-elim_lyase/Thr_aldolase"/>
</dbReference>
<comment type="similarity">
    <text evidence="2">Belongs to the threonine aldolase family.</text>
</comment>
<dbReference type="eggNOG" id="KOG1368">
    <property type="taxonomic scope" value="Eukaryota"/>
</dbReference>
<dbReference type="FunFam" id="3.40.640.10:FF:000030">
    <property type="entry name" value="Low-specificity L-threonine aldolase"/>
    <property type="match status" value="1"/>
</dbReference>
<dbReference type="Gene3D" id="3.90.1150.10">
    <property type="entry name" value="Aspartate Aminotransferase, domain 1"/>
    <property type="match status" value="1"/>
</dbReference>